<reference evidence="2 3" key="1">
    <citation type="journal article" date="2019" name="Emerg. Microbes Infect.">
        <title>Comprehensive subspecies identification of 175 nontuberculous mycobacteria species based on 7547 genomic profiles.</title>
        <authorList>
            <person name="Matsumoto Y."/>
            <person name="Kinjo T."/>
            <person name="Motooka D."/>
            <person name="Nabeya D."/>
            <person name="Jung N."/>
            <person name="Uechi K."/>
            <person name="Horii T."/>
            <person name="Iida T."/>
            <person name="Fujita J."/>
            <person name="Nakamura S."/>
        </authorList>
    </citation>
    <scope>NUCLEOTIDE SEQUENCE [LARGE SCALE GENOMIC DNA]</scope>
    <source>
        <strain evidence="2 3">JCM 6367</strain>
    </source>
</reference>
<sequence>MRRTALPHPGAQRDLRGPDGLDDVDDSILVQHSQIGGLADRDAEHVACGLAEFDQIVLPAGDVRQPRDREPEPVLAALGDLFDVAAGFQHRDQPRHGRLVHPSSAAISVTPA</sequence>
<feature type="region of interest" description="Disordered" evidence="1">
    <location>
        <begin position="1"/>
        <end position="22"/>
    </location>
</feature>
<evidence type="ECO:0000313" key="2">
    <source>
        <dbReference type="EMBL" id="BBY76865.1"/>
    </source>
</evidence>
<evidence type="ECO:0000313" key="3">
    <source>
        <dbReference type="Proteomes" id="UP000466554"/>
    </source>
</evidence>
<proteinExistence type="predicted"/>
<organism evidence="2 3">
    <name type="scientific">Mycolicibacterium parafortuitum</name>
    <name type="common">Mycobacterium parafortuitum</name>
    <dbReference type="NCBI Taxonomy" id="39692"/>
    <lineage>
        <taxon>Bacteria</taxon>
        <taxon>Bacillati</taxon>
        <taxon>Actinomycetota</taxon>
        <taxon>Actinomycetes</taxon>
        <taxon>Mycobacteriales</taxon>
        <taxon>Mycobacteriaceae</taxon>
        <taxon>Mycolicibacterium</taxon>
    </lineage>
</organism>
<name>A0A7I7U717_MYCPF</name>
<dbReference type="Proteomes" id="UP000466554">
    <property type="component" value="Chromosome"/>
</dbReference>
<gene>
    <name evidence="2" type="ORF">MPRF_37640</name>
</gene>
<accession>A0A7I7U717</accession>
<feature type="region of interest" description="Disordered" evidence="1">
    <location>
        <begin position="93"/>
        <end position="112"/>
    </location>
</feature>
<dbReference type="EMBL" id="AP022598">
    <property type="protein sequence ID" value="BBY76865.1"/>
    <property type="molecule type" value="Genomic_DNA"/>
</dbReference>
<evidence type="ECO:0000256" key="1">
    <source>
        <dbReference type="SAM" id="MobiDB-lite"/>
    </source>
</evidence>
<protein>
    <submittedName>
        <fullName evidence="2">Uncharacterized protein</fullName>
    </submittedName>
</protein>
<dbReference type="AlphaFoldDB" id="A0A7I7U717"/>